<feature type="transmembrane region" description="Helical" evidence="1">
    <location>
        <begin position="64"/>
        <end position="85"/>
    </location>
</feature>
<keyword evidence="1" id="KW-0472">Membrane</keyword>
<name>A0ABP8ZLP6_9ACTN</name>
<accession>A0ABP8ZLP6</accession>
<reference evidence="3" key="1">
    <citation type="journal article" date="2019" name="Int. J. Syst. Evol. Microbiol.">
        <title>The Global Catalogue of Microorganisms (GCM) 10K type strain sequencing project: providing services to taxonomists for standard genome sequencing and annotation.</title>
        <authorList>
            <consortium name="The Broad Institute Genomics Platform"/>
            <consortium name="The Broad Institute Genome Sequencing Center for Infectious Disease"/>
            <person name="Wu L."/>
            <person name="Ma J."/>
        </authorList>
    </citation>
    <scope>NUCLEOTIDE SEQUENCE [LARGE SCALE GENOMIC DNA]</scope>
    <source>
        <strain evidence="3">JCM 18324</strain>
    </source>
</reference>
<protein>
    <submittedName>
        <fullName evidence="2">Uncharacterized protein</fullName>
    </submittedName>
</protein>
<sequence length="87" mass="8627">MANTASGRFVPVNAQSHAGSPNVNLAVALLTTALVIIVALLAAAGAGKLARLDGATYPTALTRAATTFTAVLTLATTATTAYAALRT</sequence>
<organism evidence="2 3">
    <name type="scientific">Streptomyces sanyensis</name>
    <dbReference type="NCBI Taxonomy" id="568869"/>
    <lineage>
        <taxon>Bacteria</taxon>
        <taxon>Bacillati</taxon>
        <taxon>Actinomycetota</taxon>
        <taxon>Actinomycetes</taxon>
        <taxon>Kitasatosporales</taxon>
        <taxon>Streptomycetaceae</taxon>
        <taxon>Streptomyces</taxon>
    </lineage>
</organism>
<keyword evidence="3" id="KW-1185">Reference proteome</keyword>
<dbReference type="EMBL" id="BAABJV010000001">
    <property type="protein sequence ID" value="GAA4759455.1"/>
    <property type="molecule type" value="Genomic_DNA"/>
</dbReference>
<keyword evidence="1" id="KW-0812">Transmembrane</keyword>
<keyword evidence="1" id="KW-1133">Transmembrane helix</keyword>
<gene>
    <name evidence="2" type="ORF">GCM10023329_00260</name>
</gene>
<comment type="caution">
    <text evidence="2">The sequence shown here is derived from an EMBL/GenBank/DDBJ whole genome shotgun (WGS) entry which is preliminary data.</text>
</comment>
<evidence type="ECO:0000313" key="2">
    <source>
        <dbReference type="EMBL" id="GAA4759455.1"/>
    </source>
</evidence>
<feature type="transmembrane region" description="Helical" evidence="1">
    <location>
        <begin position="23"/>
        <end position="44"/>
    </location>
</feature>
<proteinExistence type="predicted"/>
<dbReference type="Proteomes" id="UP001501147">
    <property type="component" value="Unassembled WGS sequence"/>
</dbReference>
<evidence type="ECO:0000256" key="1">
    <source>
        <dbReference type="SAM" id="Phobius"/>
    </source>
</evidence>
<evidence type="ECO:0000313" key="3">
    <source>
        <dbReference type="Proteomes" id="UP001501147"/>
    </source>
</evidence>